<dbReference type="Proteomes" id="UP000770015">
    <property type="component" value="Unassembled WGS sequence"/>
</dbReference>
<dbReference type="InterPro" id="IPR027417">
    <property type="entry name" value="P-loop_NTPase"/>
</dbReference>
<dbReference type="OrthoDB" id="8954335at2759"/>
<protein>
    <recommendedName>
        <fullName evidence="3">G domain-containing protein</fullName>
    </recommendedName>
</protein>
<evidence type="ECO:0000313" key="1">
    <source>
        <dbReference type="EMBL" id="KAH6681131.1"/>
    </source>
</evidence>
<evidence type="ECO:0008006" key="3">
    <source>
        <dbReference type="Google" id="ProtNLM"/>
    </source>
</evidence>
<proteinExistence type="predicted"/>
<sequence>MSGSNQDIIDMLREMGLDGDEAQPGASDDFRGGRTASPDDIFIALMGVTGAGKSSFISCCCDDSAPVQTVYLIDTPGFDDSVRTDSQVLREIASWLSRSYTNKIFLHGIIYVHRISDRRMQGSALRNLLAFKRLCGDNGLKKVLLVTTMWDEVPRDEATVREEELVSKPEFWGRMIQKGSTTHRHTNTITSARDIITRIVNGRDGESGPKPPRQ</sequence>
<evidence type="ECO:0000313" key="2">
    <source>
        <dbReference type="Proteomes" id="UP000770015"/>
    </source>
</evidence>
<keyword evidence="2" id="KW-1185">Reference proteome</keyword>
<organism evidence="1 2">
    <name type="scientific">Plectosphaerella plurivora</name>
    <dbReference type="NCBI Taxonomy" id="936078"/>
    <lineage>
        <taxon>Eukaryota</taxon>
        <taxon>Fungi</taxon>
        <taxon>Dikarya</taxon>
        <taxon>Ascomycota</taxon>
        <taxon>Pezizomycotina</taxon>
        <taxon>Sordariomycetes</taxon>
        <taxon>Hypocreomycetidae</taxon>
        <taxon>Glomerellales</taxon>
        <taxon>Plectosphaerellaceae</taxon>
        <taxon>Plectosphaerella</taxon>
    </lineage>
</organism>
<dbReference type="EMBL" id="JAGSXJ010000019">
    <property type="protein sequence ID" value="KAH6681131.1"/>
    <property type="molecule type" value="Genomic_DNA"/>
</dbReference>
<dbReference type="SUPFAM" id="SSF52540">
    <property type="entry name" value="P-loop containing nucleoside triphosphate hydrolases"/>
    <property type="match status" value="1"/>
</dbReference>
<comment type="caution">
    <text evidence="1">The sequence shown here is derived from an EMBL/GenBank/DDBJ whole genome shotgun (WGS) entry which is preliminary data.</text>
</comment>
<dbReference type="CDD" id="cd00882">
    <property type="entry name" value="Ras_like_GTPase"/>
    <property type="match status" value="1"/>
</dbReference>
<dbReference type="Gene3D" id="3.40.50.300">
    <property type="entry name" value="P-loop containing nucleotide triphosphate hydrolases"/>
    <property type="match status" value="1"/>
</dbReference>
<accession>A0A9P9A831</accession>
<name>A0A9P9A831_9PEZI</name>
<dbReference type="AlphaFoldDB" id="A0A9P9A831"/>
<reference evidence="1" key="1">
    <citation type="journal article" date="2021" name="Nat. Commun.">
        <title>Genetic determinants of endophytism in the Arabidopsis root mycobiome.</title>
        <authorList>
            <person name="Mesny F."/>
            <person name="Miyauchi S."/>
            <person name="Thiergart T."/>
            <person name="Pickel B."/>
            <person name="Atanasova L."/>
            <person name="Karlsson M."/>
            <person name="Huettel B."/>
            <person name="Barry K.W."/>
            <person name="Haridas S."/>
            <person name="Chen C."/>
            <person name="Bauer D."/>
            <person name="Andreopoulos W."/>
            <person name="Pangilinan J."/>
            <person name="LaButti K."/>
            <person name="Riley R."/>
            <person name="Lipzen A."/>
            <person name="Clum A."/>
            <person name="Drula E."/>
            <person name="Henrissat B."/>
            <person name="Kohler A."/>
            <person name="Grigoriev I.V."/>
            <person name="Martin F.M."/>
            <person name="Hacquard S."/>
        </authorList>
    </citation>
    <scope>NUCLEOTIDE SEQUENCE</scope>
    <source>
        <strain evidence="1">MPI-SDFR-AT-0117</strain>
    </source>
</reference>
<gene>
    <name evidence="1" type="ORF">F5X68DRAFT_277541</name>
</gene>